<dbReference type="Pfam" id="PF13812">
    <property type="entry name" value="PPR_3"/>
    <property type="match status" value="1"/>
</dbReference>
<dbReference type="OrthoDB" id="424777at2759"/>
<evidence type="ECO:0000313" key="4">
    <source>
        <dbReference type="Proteomes" id="UP000515908"/>
    </source>
</evidence>
<proteinExistence type="predicted"/>
<dbReference type="PANTHER" id="PTHR47447">
    <property type="entry name" value="OS03G0856100 PROTEIN"/>
    <property type="match status" value="1"/>
</dbReference>
<protein>
    <submittedName>
        <fullName evidence="3">Pentacotripeptide-repeat region of PRORP/PPR repeat/Pentatricopeptide repeat domain/PPR repeat family, putative</fullName>
    </submittedName>
</protein>
<name>A0A7G2C080_9TRYP</name>
<dbReference type="PANTHER" id="PTHR47447:SF17">
    <property type="entry name" value="OS12G0638900 PROTEIN"/>
    <property type="match status" value="1"/>
</dbReference>
<dbReference type="Pfam" id="PF13041">
    <property type="entry name" value="PPR_2"/>
    <property type="match status" value="2"/>
</dbReference>
<sequence length="277" mass="30670">MSISPHAKAAAWTAKWLTQELKTFAKAGNWEGALSTFRQLEQATVVNRNVFHYTTVISACCRAGQLKAATQLLQEMKSNNVKPNVYTYTALINGCAKEENVDRALRIFAEMRLADVPPNVRTMTALITVCSRAGRWEKSFQVLKQCDEMLIAPNVLTYTAAMDGCRRAGVCKPAVELLEKEMRSPLKVRPNHVTYNTVLGACAAAKDMDALLRVYAQMVSDGYQPVAYTKEVLTTAFQGTDLEGEADNLPVRHKLTRAELYQPDCDPVTAMRATATD</sequence>
<feature type="repeat" description="PPR" evidence="2">
    <location>
        <begin position="119"/>
        <end position="153"/>
    </location>
</feature>
<reference evidence="3 4" key="1">
    <citation type="submission" date="2020-08" db="EMBL/GenBank/DDBJ databases">
        <authorList>
            <person name="Newling K."/>
            <person name="Davey J."/>
            <person name="Forrester S."/>
        </authorList>
    </citation>
    <scope>NUCLEOTIDE SEQUENCE [LARGE SCALE GENOMIC DNA]</scope>
    <source>
        <strain evidence="4">Crithidia deanei Carvalho (ATCC PRA-265)</strain>
    </source>
</reference>
<dbReference type="Proteomes" id="UP000515908">
    <property type="component" value="Chromosome 01"/>
</dbReference>
<gene>
    <name evidence="3" type="ORF">ADEAN_000049200</name>
</gene>
<feature type="repeat" description="PPR" evidence="2">
    <location>
        <begin position="191"/>
        <end position="225"/>
    </location>
</feature>
<dbReference type="Gene3D" id="1.25.40.10">
    <property type="entry name" value="Tetratricopeptide repeat domain"/>
    <property type="match status" value="2"/>
</dbReference>
<dbReference type="EMBL" id="LR877145">
    <property type="protein sequence ID" value="CAD2213056.1"/>
    <property type="molecule type" value="Genomic_DNA"/>
</dbReference>
<dbReference type="NCBIfam" id="TIGR00756">
    <property type="entry name" value="PPR"/>
    <property type="match status" value="3"/>
</dbReference>
<keyword evidence="1" id="KW-0677">Repeat</keyword>
<dbReference type="InterPro" id="IPR011990">
    <property type="entry name" value="TPR-like_helical_dom_sf"/>
</dbReference>
<organism evidence="3 4">
    <name type="scientific">Angomonas deanei</name>
    <dbReference type="NCBI Taxonomy" id="59799"/>
    <lineage>
        <taxon>Eukaryota</taxon>
        <taxon>Discoba</taxon>
        <taxon>Euglenozoa</taxon>
        <taxon>Kinetoplastea</taxon>
        <taxon>Metakinetoplastina</taxon>
        <taxon>Trypanosomatida</taxon>
        <taxon>Trypanosomatidae</taxon>
        <taxon>Strigomonadinae</taxon>
        <taxon>Angomonas</taxon>
    </lineage>
</organism>
<dbReference type="InterPro" id="IPR002885">
    <property type="entry name" value="PPR_rpt"/>
</dbReference>
<dbReference type="PROSITE" id="PS51375">
    <property type="entry name" value="PPR"/>
    <property type="match status" value="4"/>
</dbReference>
<keyword evidence="4" id="KW-1185">Reference proteome</keyword>
<dbReference type="AlphaFoldDB" id="A0A7G2C080"/>
<feature type="repeat" description="PPR" evidence="2">
    <location>
        <begin position="49"/>
        <end position="83"/>
    </location>
</feature>
<dbReference type="VEuPathDB" id="TriTrypDB:ADEAN_000049200"/>
<evidence type="ECO:0000313" key="3">
    <source>
        <dbReference type="EMBL" id="CAD2213056.1"/>
    </source>
</evidence>
<evidence type="ECO:0000256" key="2">
    <source>
        <dbReference type="PROSITE-ProRule" id="PRU00708"/>
    </source>
</evidence>
<feature type="repeat" description="PPR" evidence="2">
    <location>
        <begin position="84"/>
        <end position="118"/>
    </location>
</feature>
<evidence type="ECO:0000256" key="1">
    <source>
        <dbReference type="ARBA" id="ARBA00022737"/>
    </source>
</evidence>
<accession>A0A7G2C080</accession>